<dbReference type="PANTHER" id="PTHR24351">
    <property type="entry name" value="RIBOSOMAL PROTEIN S6 KINASE"/>
    <property type="match status" value="1"/>
</dbReference>
<feature type="binding site" evidence="7">
    <location>
        <position position="164"/>
    </location>
    <ligand>
        <name>ATP</name>
        <dbReference type="ChEBI" id="CHEBI:30616"/>
    </ligand>
</feature>
<feature type="compositionally biased region" description="Polar residues" evidence="8">
    <location>
        <begin position="629"/>
        <end position="639"/>
    </location>
</feature>
<proteinExistence type="predicted"/>
<dbReference type="CDD" id="cd05123">
    <property type="entry name" value="STKc_AGC"/>
    <property type="match status" value="1"/>
</dbReference>
<gene>
    <name evidence="11" type="ORF">PSNMU_V1.4_AUG-EV-PASAV3_0030530</name>
</gene>
<dbReference type="PROSITE" id="PS00108">
    <property type="entry name" value="PROTEIN_KINASE_ST"/>
    <property type="match status" value="1"/>
</dbReference>
<feature type="domain" description="AGC-kinase C-terminal" evidence="10">
    <location>
        <begin position="410"/>
        <end position="485"/>
    </location>
</feature>
<dbReference type="InterPro" id="IPR008271">
    <property type="entry name" value="Ser/Thr_kinase_AS"/>
</dbReference>
<feature type="compositionally biased region" description="Polar residues" evidence="8">
    <location>
        <begin position="109"/>
        <end position="119"/>
    </location>
</feature>
<evidence type="ECO:0000256" key="3">
    <source>
        <dbReference type="ARBA" id="ARBA00022679"/>
    </source>
</evidence>
<dbReference type="GO" id="GO:0004674">
    <property type="term" value="F:protein serine/threonine kinase activity"/>
    <property type="evidence" value="ECO:0007669"/>
    <property type="project" value="UniProtKB-KW"/>
</dbReference>
<feature type="region of interest" description="Disordered" evidence="8">
    <location>
        <begin position="497"/>
        <end position="818"/>
    </location>
</feature>
<name>A0A448Z2V9_9STRA</name>
<evidence type="ECO:0000256" key="8">
    <source>
        <dbReference type="SAM" id="MobiDB-lite"/>
    </source>
</evidence>
<evidence type="ECO:0000256" key="6">
    <source>
        <dbReference type="ARBA" id="ARBA00022840"/>
    </source>
</evidence>
<evidence type="ECO:0000256" key="7">
    <source>
        <dbReference type="PROSITE-ProRule" id="PRU10141"/>
    </source>
</evidence>
<dbReference type="GO" id="GO:0005524">
    <property type="term" value="F:ATP binding"/>
    <property type="evidence" value="ECO:0007669"/>
    <property type="project" value="UniProtKB-UniRule"/>
</dbReference>
<keyword evidence="4 7" id="KW-0547">Nucleotide-binding</keyword>
<dbReference type="InterPro" id="IPR045270">
    <property type="entry name" value="STKc_AGC"/>
</dbReference>
<dbReference type="PROSITE" id="PS51285">
    <property type="entry name" value="AGC_KINASE_CTER"/>
    <property type="match status" value="1"/>
</dbReference>
<reference evidence="11 12" key="1">
    <citation type="submission" date="2019-01" db="EMBL/GenBank/DDBJ databases">
        <authorList>
            <person name="Ferrante I. M."/>
        </authorList>
    </citation>
    <scope>NUCLEOTIDE SEQUENCE [LARGE SCALE GENOMIC DNA]</scope>
    <source>
        <strain evidence="11 12">B856</strain>
    </source>
</reference>
<keyword evidence="2" id="KW-0597">Phosphoprotein</keyword>
<feature type="compositionally biased region" description="Polar residues" evidence="8">
    <location>
        <begin position="713"/>
        <end position="725"/>
    </location>
</feature>
<dbReference type="SMART" id="SM00133">
    <property type="entry name" value="S_TK_X"/>
    <property type="match status" value="1"/>
</dbReference>
<evidence type="ECO:0000313" key="12">
    <source>
        <dbReference type="Proteomes" id="UP000291116"/>
    </source>
</evidence>
<keyword evidence="6 7" id="KW-0067">ATP-binding</keyword>
<dbReference type="InterPro" id="IPR011009">
    <property type="entry name" value="Kinase-like_dom_sf"/>
</dbReference>
<feature type="compositionally biased region" description="Polar residues" evidence="8">
    <location>
        <begin position="586"/>
        <end position="610"/>
    </location>
</feature>
<keyword evidence="12" id="KW-1185">Reference proteome</keyword>
<keyword evidence="5" id="KW-0418">Kinase</keyword>
<evidence type="ECO:0000256" key="2">
    <source>
        <dbReference type="ARBA" id="ARBA00022553"/>
    </source>
</evidence>
<keyword evidence="3" id="KW-0808">Transferase</keyword>
<organism evidence="11 12">
    <name type="scientific">Pseudo-nitzschia multistriata</name>
    <dbReference type="NCBI Taxonomy" id="183589"/>
    <lineage>
        <taxon>Eukaryota</taxon>
        <taxon>Sar</taxon>
        <taxon>Stramenopiles</taxon>
        <taxon>Ochrophyta</taxon>
        <taxon>Bacillariophyta</taxon>
        <taxon>Bacillariophyceae</taxon>
        <taxon>Bacillariophycidae</taxon>
        <taxon>Bacillariales</taxon>
        <taxon>Bacillariaceae</taxon>
        <taxon>Pseudo-nitzschia</taxon>
    </lineage>
</organism>
<dbReference type="InterPro" id="IPR000719">
    <property type="entry name" value="Prot_kinase_dom"/>
</dbReference>
<dbReference type="InterPro" id="IPR017441">
    <property type="entry name" value="Protein_kinase_ATP_BS"/>
</dbReference>
<dbReference type="SMART" id="SM00220">
    <property type="entry name" value="S_TKc"/>
    <property type="match status" value="1"/>
</dbReference>
<feature type="region of interest" description="Disordered" evidence="8">
    <location>
        <begin position="80"/>
        <end position="123"/>
    </location>
</feature>
<sequence>MVEVAGLMKDSLDACSLVDATDIIDSSLSTLRIDENDESKNADFEDFNQSTTLTRETVEEAQAAAAEAVAAAISHTAATSTLPHRSRSIGTDQSDFSSATPDGSKVSGAEQQSKTTTTDEGAVDTSKKYVTPKDFELLKVIGMGAFGKVLQVRNKQSSQILAMKIISKRQLKKKSGYIENVQAERNILKRVNHPFVVKMHCSFQTREKLFILMDFLAGGELFLRLGREGIFLEKDAAFYLAELISGLDHLHNLGILHRDLKPENILLCNDGHICLTDFGLAKDFGTDWSGRDGSDDQERARTICGTQEYMAPEMVANKGYGKAADYWSLGCIAYEMLNGLPPFSSKQGSKELFRKIMSEKVKMPPGSTAAACKLLKGLLNRNPDKRLGSARSTMFEVGGVAGLKQQPFFAKIDWIKLDQKELTPPYDLNVDHEHDLRNFHEEFTDMPLPRSVKEMASENHKPRRIASDTFRGFSFVQDDFMLPSRDAKEIESYWKTVEEDGESDSDMASSKYGSDNEAPPPPQPEKKKRPPRKRKKKNKNVNSAASETASVDTTTTPLPSDNEGETASASQAPQREASSDGPPKQSVVTSVPQLTPSTATSKISSKTLATTMVEVPKTQPAPKPVAKESWQSVNSTGTKNRNRVAGYSPTTSKSNFNFTKNRQQQFQSPGMAAVSQSGRILTPPTTHKVPAPGSWAARLHQASSASPHHGATKNVNRSTISGNNVPITPPTPPSPSSDWRTHASPQIQRAIKRGCQQSRSTPPNSVAGSLQSANFGSANAWPSLKDFPAAPSLNSSPASASTKLTKPVQGAWASRIHK</sequence>
<accession>A0A448Z2V9</accession>
<feature type="compositionally biased region" description="Polar residues" evidence="8">
    <location>
        <begin position="540"/>
        <end position="573"/>
    </location>
</feature>
<keyword evidence="1" id="KW-0723">Serine/threonine-protein kinase</keyword>
<feature type="domain" description="Protein kinase" evidence="9">
    <location>
        <begin position="135"/>
        <end position="409"/>
    </location>
</feature>
<evidence type="ECO:0000256" key="5">
    <source>
        <dbReference type="ARBA" id="ARBA00022777"/>
    </source>
</evidence>
<dbReference type="Pfam" id="PF00433">
    <property type="entry name" value="Pkinase_C"/>
    <property type="match status" value="1"/>
</dbReference>
<evidence type="ECO:0008006" key="13">
    <source>
        <dbReference type="Google" id="ProtNLM"/>
    </source>
</evidence>
<dbReference type="Proteomes" id="UP000291116">
    <property type="component" value="Unassembled WGS sequence"/>
</dbReference>
<dbReference type="OrthoDB" id="63267at2759"/>
<dbReference type="EMBL" id="CAACVS010000084">
    <property type="protein sequence ID" value="VEU36299.1"/>
    <property type="molecule type" value="Genomic_DNA"/>
</dbReference>
<dbReference type="InterPro" id="IPR017892">
    <property type="entry name" value="Pkinase_C"/>
</dbReference>
<evidence type="ECO:0000259" key="9">
    <source>
        <dbReference type="PROSITE" id="PS50011"/>
    </source>
</evidence>
<evidence type="ECO:0000256" key="4">
    <source>
        <dbReference type="ARBA" id="ARBA00022741"/>
    </source>
</evidence>
<dbReference type="InterPro" id="IPR000961">
    <property type="entry name" value="AGC-kinase_C"/>
</dbReference>
<feature type="compositionally biased region" description="Low complexity" evidence="8">
    <location>
        <begin position="788"/>
        <end position="801"/>
    </location>
</feature>
<feature type="compositionally biased region" description="Polar residues" evidence="8">
    <location>
        <begin position="755"/>
        <end position="777"/>
    </location>
</feature>
<feature type="compositionally biased region" description="Polar residues" evidence="8">
    <location>
        <begin position="648"/>
        <end position="685"/>
    </location>
</feature>
<feature type="compositionally biased region" description="Basic residues" evidence="8">
    <location>
        <begin position="526"/>
        <end position="539"/>
    </location>
</feature>
<dbReference type="AlphaFoldDB" id="A0A448Z2V9"/>
<dbReference type="Gene3D" id="1.10.510.10">
    <property type="entry name" value="Transferase(Phosphotransferase) domain 1"/>
    <property type="match status" value="1"/>
</dbReference>
<feature type="compositionally biased region" description="Polar residues" evidence="8">
    <location>
        <begin position="88"/>
        <end position="101"/>
    </location>
</feature>
<dbReference type="PROSITE" id="PS50011">
    <property type="entry name" value="PROTEIN_KINASE_DOM"/>
    <property type="match status" value="1"/>
</dbReference>
<dbReference type="SUPFAM" id="SSF56112">
    <property type="entry name" value="Protein kinase-like (PK-like)"/>
    <property type="match status" value="1"/>
</dbReference>
<evidence type="ECO:0000313" key="11">
    <source>
        <dbReference type="EMBL" id="VEU36299.1"/>
    </source>
</evidence>
<dbReference type="Pfam" id="PF00069">
    <property type="entry name" value="Pkinase"/>
    <property type="match status" value="1"/>
</dbReference>
<dbReference type="Gene3D" id="3.30.200.20">
    <property type="entry name" value="Phosphorylase Kinase, domain 1"/>
    <property type="match status" value="1"/>
</dbReference>
<dbReference type="FunFam" id="3.30.200.20:FF:000042">
    <property type="entry name" value="Aurora kinase A"/>
    <property type="match status" value="1"/>
</dbReference>
<evidence type="ECO:0000259" key="10">
    <source>
        <dbReference type="PROSITE" id="PS51285"/>
    </source>
</evidence>
<dbReference type="FunFam" id="1.10.510.10:FF:000048">
    <property type="entry name" value="Protein kinase C"/>
    <property type="match status" value="1"/>
</dbReference>
<protein>
    <recommendedName>
        <fullName evidence="13">Protein kinase domain-containing protein</fullName>
    </recommendedName>
</protein>
<dbReference type="PROSITE" id="PS00107">
    <property type="entry name" value="PROTEIN_KINASE_ATP"/>
    <property type="match status" value="1"/>
</dbReference>
<evidence type="ECO:0000256" key="1">
    <source>
        <dbReference type="ARBA" id="ARBA00022527"/>
    </source>
</evidence>